<evidence type="ECO:0000256" key="1">
    <source>
        <dbReference type="SAM" id="SignalP"/>
    </source>
</evidence>
<accession>A0A7J6MYG3</accession>
<comment type="caution">
    <text evidence="2">The sequence shown here is derived from an EMBL/GenBank/DDBJ whole genome shotgun (WGS) entry which is preliminary data.</text>
</comment>
<dbReference type="PANTHER" id="PTHR37049">
    <property type="entry name" value="PEPTIDASE S41 FAMILY PROTEIN"/>
    <property type="match status" value="1"/>
</dbReference>
<evidence type="ECO:0000313" key="3">
    <source>
        <dbReference type="Proteomes" id="UP000541610"/>
    </source>
</evidence>
<keyword evidence="1" id="KW-0732">Signal</keyword>
<sequence>MIPLYYAATFWWILSSNVEAQAPDAEQWHQACREVMHQDSFCMFYKLGSGSVCHGSDPPIPCGPANTSSIPTPPVPTVDECAPLHPARGQTILQPLADDTKRDFIWGKAEDVTRCLDSLTITNFDALFTLHNLKYGLAETYAFVDIANGLNNSVESNICGFKLHSLDVDIKGFIDGEISKFVDVLEPMTLAKKREFLRKRIPAAPFHFTLQRELNRLNDAHTLYGTPYRDFVYALPIRFDSHMRNGAQVVTLGFPGLNESYYPGIYGKAVTGHKEGDVIVEIDGKPVLQWMLEMVSEGGPYTGIYQGPLQRLNNRFFVRSVVTRGLLLSPPPAGPLNVTFEDGSVETIHWSGRVSDYSKSVGGDAITARFYNVLTNSNPSFQRTVKFETEFYQKESSTLWSLVADSSSSDFDGKRLDDILPPEGGSRLNDAIFASHDPLPSQAEGKWLSGTGYQYSLLDDTVIVSVPDFVPGDGGFSLPAVVYENFSEVQDFARENNVTRLLFDVSSNGGGYVVATFALQWYIVPDPDDICVPIVRHMTENWLFWVYSFGVNYDDTIDKYFEENTDLVGDPGFIHERFQQLYLLINYADQLLSDSETPQDERIENSEVRRLKGIEEAIRSQKTAAKRARLFKIFLKKRLFLSSPTAVGSQLAPQYGWYLFDNSDMINPKTRGPFDPPLSQFTDYQTRQWGKSSNYSATSVYGFCYDFLEAAVPSYAKVSYDAKYWTEVGFVTDGNCGSACSSFTQTLQLTGAATAFTFGGLADQPMDVASFGGGDVLEYDDISPLLNIASHLGYWATFGKSSWSKEHANTWVNKPIPFPNSARARYTWNMDTPISHLGPDALPRQFYIIPPHKHLNMWARNLDERAAIHKEIVSIKNWTHLRVNPQFPDLGYCPVYSKGVCSAVSFASDCRSPLRDIILIVKWQILGRPDQRLC</sequence>
<dbReference type="AlphaFoldDB" id="A0A7J6MYG3"/>
<dbReference type="InterPro" id="IPR052766">
    <property type="entry name" value="S41A_metabolite_peptidase"/>
</dbReference>
<feature type="chain" id="PRO_5029729779" description="Tail specific protease domain-containing protein" evidence="1">
    <location>
        <begin position="21"/>
        <end position="934"/>
    </location>
</feature>
<dbReference type="PANTHER" id="PTHR37049:SF4">
    <property type="entry name" value="RHODANESE DOMAIN-CONTAINING PROTEIN"/>
    <property type="match status" value="1"/>
</dbReference>
<protein>
    <recommendedName>
        <fullName evidence="4">Tail specific protease domain-containing protein</fullName>
    </recommendedName>
</protein>
<dbReference type="InterPro" id="IPR029045">
    <property type="entry name" value="ClpP/crotonase-like_dom_sf"/>
</dbReference>
<dbReference type="Proteomes" id="UP000541610">
    <property type="component" value="Unassembled WGS sequence"/>
</dbReference>
<dbReference type="EMBL" id="JABANP010001065">
    <property type="protein sequence ID" value="KAF4676623.1"/>
    <property type="molecule type" value="Genomic_DNA"/>
</dbReference>
<name>A0A7J6MYG3_PEROL</name>
<dbReference type="OrthoDB" id="2437318at2759"/>
<reference evidence="2 3" key="1">
    <citation type="submission" date="2020-04" db="EMBL/GenBank/DDBJ databases">
        <title>Perkinsus olseni comparative genomics.</title>
        <authorList>
            <person name="Bogema D.R."/>
        </authorList>
    </citation>
    <scope>NUCLEOTIDE SEQUENCE [LARGE SCALE GENOMIC DNA]</scope>
    <source>
        <strain evidence="2">00978-12</strain>
    </source>
</reference>
<gene>
    <name evidence="2" type="ORF">FOZ60_000630</name>
</gene>
<feature type="signal peptide" evidence="1">
    <location>
        <begin position="1"/>
        <end position="20"/>
    </location>
</feature>
<evidence type="ECO:0008006" key="4">
    <source>
        <dbReference type="Google" id="ProtNLM"/>
    </source>
</evidence>
<proteinExistence type="predicted"/>
<evidence type="ECO:0000313" key="2">
    <source>
        <dbReference type="EMBL" id="KAF4676623.1"/>
    </source>
</evidence>
<organism evidence="2 3">
    <name type="scientific">Perkinsus olseni</name>
    <name type="common">Perkinsus atlanticus</name>
    <dbReference type="NCBI Taxonomy" id="32597"/>
    <lineage>
        <taxon>Eukaryota</taxon>
        <taxon>Sar</taxon>
        <taxon>Alveolata</taxon>
        <taxon>Perkinsozoa</taxon>
        <taxon>Perkinsea</taxon>
        <taxon>Perkinsida</taxon>
        <taxon>Perkinsidae</taxon>
        <taxon>Perkinsus</taxon>
    </lineage>
</organism>
<dbReference type="SUPFAM" id="SSF52096">
    <property type="entry name" value="ClpP/crotonase"/>
    <property type="match status" value="1"/>
</dbReference>